<protein>
    <recommendedName>
        <fullName evidence="1">F-box domain-containing protein</fullName>
    </recommendedName>
</protein>
<dbReference type="SUPFAM" id="SSF81383">
    <property type="entry name" value="F-box domain"/>
    <property type="match status" value="1"/>
</dbReference>
<dbReference type="OrthoDB" id="2872289at2759"/>
<feature type="domain" description="F-box" evidence="1">
    <location>
        <begin position="64"/>
        <end position="87"/>
    </location>
</feature>
<dbReference type="AlphaFoldDB" id="A0A8H5B4F7"/>
<organism evidence="2 3">
    <name type="scientific">Psilocybe cf. subviscida</name>
    <dbReference type="NCBI Taxonomy" id="2480587"/>
    <lineage>
        <taxon>Eukaryota</taxon>
        <taxon>Fungi</taxon>
        <taxon>Dikarya</taxon>
        <taxon>Basidiomycota</taxon>
        <taxon>Agaricomycotina</taxon>
        <taxon>Agaricomycetes</taxon>
        <taxon>Agaricomycetidae</taxon>
        <taxon>Agaricales</taxon>
        <taxon>Agaricineae</taxon>
        <taxon>Strophariaceae</taxon>
        <taxon>Psilocybe</taxon>
    </lineage>
</organism>
<sequence length="563" mass="63163">MSGCTTPELTVVAVRSHSPSPPIFKLTDDALSAILQLIVADTPATFHIGPRRALWIKEDKSRPLATLLCCSQVCKKWRSLIATSPLLWASAVDLDALSLRPREWVDNFIGLTRQAPLRVYSLYSRPHIHAQSPQFVLSFLNEHWPRIREVKATLIGNYSQLFETIYSDLPEHRKIFLTQPAPLLETFKVHFALTQFHPDFAVPNSDSFPFFNGEAPALRKFECHDLPGFLPLLSSTELRHLRISFEAAYHAWKRSHRLPISRSNVLTTLAGASSLESLVIAGNFYDSKMGALKNIPEIHLPRLKYLSITEETFLTAIDILDRIKPAAGCGLHLDVHSESTTVAHPHFASLEAYATSFFNTHSISHLELVLMRFAVYFSAKCCCVEHKDKPAQFYIKNAAGLTFETLASLSACNYSRVTHLSVQASFSSTLDSSAHAFTATNIHIEKFFALLSSVATIETSIYFLNEFLTRQPNATILLPNLQHVQLATSAAGYEMDRYTQGWISHDDPHQFKGPLCQFAAHRRDIGVPLSTVDKSRYWISLADQIVPPPIDIHNLLAQTLHKD</sequence>
<keyword evidence="3" id="KW-1185">Reference proteome</keyword>
<dbReference type="EMBL" id="JAACJJ010000042">
    <property type="protein sequence ID" value="KAF5316352.1"/>
    <property type="molecule type" value="Genomic_DNA"/>
</dbReference>
<dbReference type="Gene3D" id="1.20.1280.50">
    <property type="match status" value="1"/>
</dbReference>
<evidence type="ECO:0000313" key="3">
    <source>
        <dbReference type="Proteomes" id="UP000567179"/>
    </source>
</evidence>
<comment type="caution">
    <text evidence="2">The sequence shown here is derived from an EMBL/GenBank/DDBJ whole genome shotgun (WGS) entry which is preliminary data.</text>
</comment>
<reference evidence="2 3" key="1">
    <citation type="journal article" date="2020" name="ISME J.">
        <title>Uncovering the hidden diversity of litter-decomposition mechanisms in mushroom-forming fungi.</title>
        <authorList>
            <person name="Floudas D."/>
            <person name="Bentzer J."/>
            <person name="Ahren D."/>
            <person name="Johansson T."/>
            <person name="Persson P."/>
            <person name="Tunlid A."/>
        </authorList>
    </citation>
    <scope>NUCLEOTIDE SEQUENCE [LARGE SCALE GENOMIC DNA]</scope>
    <source>
        <strain evidence="2 3">CBS 101986</strain>
    </source>
</reference>
<name>A0A8H5B4F7_9AGAR</name>
<dbReference type="InterPro" id="IPR001810">
    <property type="entry name" value="F-box_dom"/>
</dbReference>
<dbReference type="Proteomes" id="UP000567179">
    <property type="component" value="Unassembled WGS sequence"/>
</dbReference>
<evidence type="ECO:0000259" key="1">
    <source>
        <dbReference type="Pfam" id="PF00646"/>
    </source>
</evidence>
<proteinExistence type="predicted"/>
<dbReference type="Pfam" id="PF00646">
    <property type="entry name" value="F-box"/>
    <property type="match status" value="1"/>
</dbReference>
<dbReference type="InterPro" id="IPR036047">
    <property type="entry name" value="F-box-like_dom_sf"/>
</dbReference>
<accession>A0A8H5B4F7</accession>
<gene>
    <name evidence="2" type="ORF">D9619_006857</name>
</gene>
<evidence type="ECO:0000313" key="2">
    <source>
        <dbReference type="EMBL" id="KAF5316352.1"/>
    </source>
</evidence>